<accession>A0A4T2BW72</accession>
<name>A0A4T2BW72_9MICO</name>
<dbReference type="AlphaFoldDB" id="A0A4T2BW72"/>
<keyword evidence="2" id="KW-1185">Reference proteome</keyword>
<dbReference type="EMBL" id="QYRT01000017">
    <property type="protein sequence ID" value="TIH36153.1"/>
    <property type="molecule type" value="Genomic_DNA"/>
</dbReference>
<proteinExistence type="predicted"/>
<gene>
    <name evidence="1" type="ORF">D4765_10240</name>
</gene>
<sequence>MFFLLLGQPVTRIATMTIDLVETYENGVSTVRVTDTAVILPPPFDSVIQQHLAALPNQTTSTHTTQRWLFPGARPGRHINQSALMIKLRRAGLDLQGAKNATIRALVIDLPAPIVADTLGYSYPTTDRHRRDAGATFIDYINKRLP</sequence>
<protein>
    <submittedName>
        <fullName evidence="1">Uncharacterized protein</fullName>
    </submittedName>
</protein>
<evidence type="ECO:0000313" key="2">
    <source>
        <dbReference type="Proteomes" id="UP000306192"/>
    </source>
</evidence>
<dbReference type="Proteomes" id="UP000306192">
    <property type="component" value="Unassembled WGS sequence"/>
</dbReference>
<evidence type="ECO:0000313" key="1">
    <source>
        <dbReference type="EMBL" id="TIH36153.1"/>
    </source>
</evidence>
<reference evidence="1 2" key="1">
    <citation type="journal article" date="2019" name="Microorganisms">
        <title>Systematic Affiliation and Genome Analysis of Subtercola vilae DB165(T) with Particular Emphasis on Cold Adaptation of an Isolate from a High-Altitude Cold Volcano Lake.</title>
        <authorList>
            <person name="Villalobos A.S."/>
            <person name="Wiese J."/>
            <person name="Imhoff J.F."/>
            <person name="Dorador C."/>
            <person name="Keller A."/>
            <person name="Hentschel U."/>
        </authorList>
    </citation>
    <scope>NUCLEOTIDE SEQUENCE [LARGE SCALE GENOMIC DNA]</scope>
    <source>
        <strain evidence="1 2">DB165</strain>
    </source>
</reference>
<organism evidence="1 2">
    <name type="scientific">Subtercola vilae</name>
    <dbReference type="NCBI Taxonomy" id="2056433"/>
    <lineage>
        <taxon>Bacteria</taxon>
        <taxon>Bacillati</taxon>
        <taxon>Actinomycetota</taxon>
        <taxon>Actinomycetes</taxon>
        <taxon>Micrococcales</taxon>
        <taxon>Microbacteriaceae</taxon>
        <taxon>Subtercola</taxon>
    </lineage>
</organism>
<comment type="caution">
    <text evidence="1">The sequence shown here is derived from an EMBL/GenBank/DDBJ whole genome shotgun (WGS) entry which is preliminary data.</text>
</comment>